<dbReference type="InterPro" id="IPR028608">
    <property type="entry name" value="CIAO1/Cia1"/>
</dbReference>
<dbReference type="GO" id="GO:0097361">
    <property type="term" value="C:cytosolic [4Fe-4S] assembly targeting complex"/>
    <property type="evidence" value="ECO:0007669"/>
    <property type="project" value="InterPro"/>
</dbReference>
<dbReference type="PANTHER" id="PTHR19920:SF0">
    <property type="entry name" value="CYTOSOLIC IRON-SULFUR PROTEIN ASSEMBLY PROTEIN CIAO1-RELATED"/>
    <property type="match status" value="1"/>
</dbReference>
<evidence type="ECO:0000256" key="4">
    <source>
        <dbReference type="PROSITE-ProRule" id="PRU00221"/>
    </source>
</evidence>
<dbReference type="GeneID" id="87811444"/>
<evidence type="ECO:0000313" key="7">
    <source>
        <dbReference type="Proteomes" id="UP000827549"/>
    </source>
</evidence>
<keyword evidence="2" id="KW-0677">Repeat</keyword>
<evidence type="ECO:0000313" key="6">
    <source>
        <dbReference type="EMBL" id="WOO84765.1"/>
    </source>
</evidence>
<dbReference type="GO" id="GO:0016226">
    <property type="term" value="P:iron-sulfur cluster assembly"/>
    <property type="evidence" value="ECO:0007669"/>
    <property type="project" value="UniProtKB-UniRule"/>
</dbReference>
<dbReference type="Gene3D" id="2.130.10.10">
    <property type="entry name" value="YVTN repeat-like/Quinoprotein amine dehydrogenase"/>
    <property type="match status" value="3"/>
</dbReference>
<feature type="repeat" description="WD" evidence="4">
    <location>
        <begin position="144"/>
        <end position="178"/>
    </location>
</feature>
<dbReference type="HAMAP" id="MF_03037">
    <property type="entry name" value="ciao1"/>
    <property type="match status" value="1"/>
</dbReference>
<dbReference type="SUPFAM" id="SSF50978">
    <property type="entry name" value="WD40 repeat-like"/>
    <property type="match status" value="1"/>
</dbReference>
<dbReference type="PANTHER" id="PTHR19920">
    <property type="entry name" value="WD40 PROTEIN CIAO1"/>
    <property type="match status" value="1"/>
</dbReference>
<evidence type="ECO:0000256" key="1">
    <source>
        <dbReference type="ARBA" id="ARBA00022574"/>
    </source>
</evidence>
<feature type="repeat" description="WD" evidence="4">
    <location>
        <begin position="406"/>
        <end position="425"/>
    </location>
</feature>
<dbReference type="PRINTS" id="PR00320">
    <property type="entry name" value="GPROTEINBRPT"/>
</dbReference>
<comment type="function">
    <text evidence="3">Essential component of the cytosolic iron-sulfur (Fe/S) protein assembly machinery. Required for the maturation of extramitochondrial Fe/S proteins.</text>
</comment>
<dbReference type="SMART" id="SM00320">
    <property type="entry name" value="WD40"/>
    <property type="match status" value="7"/>
</dbReference>
<protein>
    <recommendedName>
        <fullName evidence="3">Probable cytosolic iron-sulfur protein assembly protein 1</fullName>
    </recommendedName>
</protein>
<dbReference type="PROSITE" id="PS00678">
    <property type="entry name" value="WD_REPEATS_1"/>
    <property type="match status" value="1"/>
</dbReference>
<dbReference type="InterPro" id="IPR001680">
    <property type="entry name" value="WD40_rpt"/>
</dbReference>
<feature type="repeat" description="WD" evidence="4">
    <location>
        <begin position="73"/>
        <end position="105"/>
    </location>
</feature>
<feature type="region of interest" description="Disordered" evidence="5">
    <location>
        <begin position="46"/>
        <end position="65"/>
    </location>
</feature>
<evidence type="ECO:0000256" key="3">
    <source>
        <dbReference type="HAMAP-Rule" id="MF_03037"/>
    </source>
</evidence>
<dbReference type="AlphaFoldDB" id="A0AAF1BNU7"/>
<feature type="compositionally biased region" description="Low complexity" evidence="5">
    <location>
        <begin position="46"/>
        <end position="58"/>
    </location>
</feature>
<sequence length="425" mass="44491">MPQLQLVADLPGHAEAAWSVAFNPARPLLASCSTDKTVRLYSYTLPDSSSSSSSTFPSPSAPKPTFALSTTIETGHKRTVRGVAWAPGGRTLATASFDSSVAIWEEVEEGYADDAAEGIDAPRPAAGAAGAEDGEGEWECVTTLEGHENECKSVAFSADGGLLASCSRDRSVWVWEVQPDADFECIAVMMDHSADVKAVAWHPREEILASASYDAHVHLMFDNPDGDWEAFQRLDPALPAADLHIPPSASASLLAQMGPSAAEVAGRAVVVPPLVDAETVWSLAWSPCGKYLASGGDSGGVRLWARMGAEPDAEFVECVHTAAHSAPLFSLAWASGGEEDGLGLLASAGGDGRIIVWQVTAHEGKDGVYAPPPRLEPIAAVREAHGVADVNSIAWNAREDGKGVGLLSSAGDDGSVKVWRIAADE</sequence>
<organism evidence="6 7">
    <name type="scientific">Vanrija pseudolonga</name>
    <dbReference type="NCBI Taxonomy" id="143232"/>
    <lineage>
        <taxon>Eukaryota</taxon>
        <taxon>Fungi</taxon>
        <taxon>Dikarya</taxon>
        <taxon>Basidiomycota</taxon>
        <taxon>Agaricomycotina</taxon>
        <taxon>Tremellomycetes</taxon>
        <taxon>Trichosporonales</taxon>
        <taxon>Trichosporonaceae</taxon>
        <taxon>Vanrija</taxon>
    </lineage>
</organism>
<accession>A0AAF1BNU7</accession>
<keyword evidence="1 4" id="KW-0853">WD repeat</keyword>
<dbReference type="InterPro" id="IPR020472">
    <property type="entry name" value="WD40_PAC1"/>
</dbReference>
<keyword evidence="7" id="KW-1185">Reference proteome</keyword>
<dbReference type="InterPro" id="IPR019775">
    <property type="entry name" value="WD40_repeat_CS"/>
</dbReference>
<evidence type="ECO:0000256" key="5">
    <source>
        <dbReference type="SAM" id="MobiDB-lite"/>
    </source>
</evidence>
<feature type="repeat" description="WD" evidence="4">
    <location>
        <begin position="189"/>
        <end position="219"/>
    </location>
</feature>
<dbReference type="PROSITE" id="PS50294">
    <property type="entry name" value="WD_REPEATS_REGION"/>
    <property type="match status" value="3"/>
</dbReference>
<dbReference type="PROSITE" id="PS50082">
    <property type="entry name" value="WD_REPEATS_2"/>
    <property type="match status" value="6"/>
</dbReference>
<dbReference type="Proteomes" id="UP000827549">
    <property type="component" value="Chromosome 6"/>
</dbReference>
<feature type="repeat" description="WD" evidence="4">
    <location>
        <begin position="280"/>
        <end position="304"/>
    </location>
</feature>
<gene>
    <name evidence="3 6" type="primary">CIA1</name>
    <name evidence="6" type="ORF">LOC62_06G008277</name>
</gene>
<dbReference type="CDD" id="cd00200">
    <property type="entry name" value="WD40"/>
    <property type="match status" value="1"/>
</dbReference>
<name>A0AAF1BNU7_9TREE</name>
<feature type="repeat" description="WD" evidence="4">
    <location>
        <begin position="10"/>
        <end position="42"/>
    </location>
</feature>
<comment type="similarity">
    <text evidence="3">Belongs to the WD repeat CIA1 family.</text>
</comment>
<dbReference type="InterPro" id="IPR036322">
    <property type="entry name" value="WD40_repeat_dom_sf"/>
</dbReference>
<dbReference type="Pfam" id="PF00400">
    <property type="entry name" value="WD40"/>
    <property type="match status" value="7"/>
</dbReference>
<dbReference type="InterPro" id="IPR015943">
    <property type="entry name" value="WD40/YVTN_repeat-like_dom_sf"/>
</dbReference>
<reference evidence="6" key="1">
    <citation type="submission" date="2023-10" db="EMBL/GenBank/DDBJ databases">
        <authorList>
            <person name="Noh H."/>
        </authorList>
    </citation>
    <scope>NUCLEOTIDE SEQUENCE</scope>
    <source>
        <strain evidence="6">DUCC4014</strain>
    </source>
</reference>
<dbReference type="EMBL" id="CP086719">
    <property type="protein sequence ID" value="WOO84765.1"/>
    <property type="molecule type" value="Genomic_DNA"/>
</dbReference>
<proteinExistence type="inferred from homology"/>
<evidence type="ECO:0000256" key="2">
    <source>
        <dbReference type="ARBA" id="ARBA00022737"/>
    </source>
</evidence>
<dbReference type="RefSeq" id="XP_062630791.1">
    <property type="nucleotide sequence ID" value="XM_062774807.1"/>
</dbReference>